<feature type="compositionally biased region" description="Pro residues" evidence="1">
    <location>
        <begin position="24"/>
        <end position="39"/>
    </location>
</feature>
<sequence length="210" mass="22634">MAQSQAKMDLQASLFGRECANVLPSPPESPSMHPYPPAPGEDGQYNIRLATRHVLLAPPSTAVCGSAETVGQACDKKISASQSQENTSRNARTPLHSSSLHDINTFEDFNSMISNMRAPKVLSPDQASDHPRIAGPLKQRPTRASSTASHHTPQLVLTEAGYQSEGDELFTGSEEDDGVVGGSEAVKPGPEQLAEKRKMKRFRSMQTSSH</sequence>
<dbReference type="EMBL" id="CAJPDR010000085">
    <property type="protein sequence ID" value="CAF9915829.1"/>
    <property type="molecule type" value="Genomic_DNA"/>
</dbReference>
<feature type="region of interest" description="Disordered" evidence="1">
    <location>
        <begin position="20"/>
        <end position="44"/>
    </location>
</feature>
<reference evidence="2" key="1">
    <citation type="submission" date="2021-03" db="EMBL/GenBank/DDBJ databases">
        <authorList>
            <person name="Tagirdzhanova G."/>
        </authorList>
    </citation>
    <scope>NUCLEOTIDE SEQUENCE</scope>
</reference>
<proteinExistence type="predicted"/>
<evidence type="ECO:0000313" key="2">
    <source>
        <dbReference type="EMBL" id="CAF9915829.1"/>
    </source>
</evidence>
<evidence type="ECO:0000256" key="1">
    <source>
        <dbReference type="SAM" id="MobiDB-lite"/>
    </source>
</evidence>
<keyword evidence="3" id="KW-1185">Reference proteome</keyword>
<feature type="compositionally biased region" description="Polar residues" evidence="1">
    <location>
        <begin position="79"/>
        <end position="97"/>
    </location>
</feature>
<evidence type="ECO:0000313" key="3">
    <source>
        <dbReference type="Proteomes" id="UP000664203"/>
    </source>
</evidence>
<dbReference type="OrthoDB" id="5399700at2759"/>
<organism evidence="2 3">
    <name type="scientific">Alectoria fallacina</name>
    <dbReference type="NCBI Taxonomy" id="1903189"/>
    <lineage>
        <taxon>Eukaryota</taxon>
        <taxon>Fungi</taxon>
        <taxon>Dikarya</taxon>
        <taxon>Ascomycota</taxon>
        <taxon>Pezizomycotina</taxon>
        <taxon>Lecanoromycetes</taxon>
        <taxon>OSLEUM clade</taxon>
        <taxon>Lecanoromycetidae</taxon>
        <taxon>Lecanorales</taxon>
        <taxon>Lecanorineae</taxon>
        <taxon>Parmeliaceae</taxon>
        <taxon>Alectoria</taxon>
    </lineage>
</organism>
<dbReference type="Proteomes" id="UP000664203">
    <property type="component" value="Unassembled WGS sequence"/>
</dbReference>
<comment type="caution">
    <text evidence="2">The sequence shown here is derived from an EMBL/GenBank/DDBJ whole genome shotgun (WGS) entry which is preliminary data.</text>
</comment>
<feature type="region of interest" description="Disordered" evidence="1">
    <location>
        <begin position="73"/>
        <end position="97"/>
    </location>
</feature>
<feature type="region of interest" description="Disordered" evidence="1">
    <location>
        <begin position="121"/>
        <end position="210"/>
    </location>
</feature>
<dbReference type="AlphaFoldDB" id="A0A8H3F0E8"/>
<feature type="compositionally biased region" description="Acidic residues" evidence="1">
    <location>
        <begin position="165"/>
        <end position="178"/>
    </location>
</feature>
<feature type="compositionally biased region" description="Polar residues" evidence="1">
    <location>
        <begin position="142"/>
        <end position="152"/>
    </location>
</feature>
<gene>
    <name evidence="2" type="ORF">ALECFALPRED_010338</name>
</gene>
<accession>A0A8H3F0E8</accession>
<protein>
    <submittedName>
        <fullName evidence="2">Uncharacterized protein</fullName>
    </submittedName>
</protein>
<name>A0A8H3F0E8_9LECA</name>